<sequence length="288" mass="30139">MEIEIVSKSDSCCSDDMQNDAASSDDAHRQSIREAYAKVAQADNEGASCGVESSCCGVSDDIAISSLISTRLGYSKAELDMVPEGADMGLGCGNPKAIAALQPGEVVVDLGAGGGFDCFLAAAEVGADGHVIGIDMTPDMLSKARANSVKGKFANVEFRLGEIEYLPVADDTANVIISNCVVNLSSDKPQVFREAYRVLKPGGRVAISDVVATAEMPQEIKEDIGLVAGCMGNASLVADLEEMMLAAGFEQVRIQPKDESKEFIKDWAPGTSVTDYVASATIEAVKPA</sequence>
<evidence type="ECO:0000313" key="11">
    <source>
        <dbReference type="EMBL" id="KHF26218.1"/>
    </source>
</evidence>
<dbReference type="InterPro" id="IPR025714">
    <property type="entry name" value="Methyltranfer_dom"/>
</dbReference>
<name>A0A0B0H7Q0_SOVGS</name>
<proteinExistence type="inferred from homology"/>
<protein>
    <recommendedName>
        <fullName evidence="5">Arsenite methyltransferase</fullName>
        <ecNumber evidence="4">2.1.1.137</ecNumber>
    </recommendedName>
</protein>
<dbReference type="AlphaFoldDB" id="A0A0B0H7Q0"/>
<dbReference type="Gene3D" id="3.40.50.150">
    <property type="entry name" value="Vaccinia Virus protein VP39"/>
    <property type="match status" value="1"/>
</dbReference>
<keyword evidence="2" id="KW-0949">S-adenosyl-L-methionine</keyword>
<dbReference type="PATRIC" id="fig|2340.3.peg.729"/>
<evidence type="ECO:0000256" key="3">
    <source>
        <dbReference type="ARBA" id="ARBA00034487"/>
    </source>
</evidence>
<comment type="catalytic activity">
    <reaction evidence="6">
        <text>arsenic triglutathione + [thioredoxin]-dithiol + S-adenosyl-L-methionine + 2 H2O = methylarsonous acid + [thioredoxin]-disulfide + 3 glutathione + S-adenosyl-L-homocysteine + H(+)</text>
        <dbReference type="Rhea" id="RHEA:69460"/>
        <dbReference type="Rhea" id="RHEA-COMP:10698"/>
        <dbReference type="Rhea" id="RHEA-COMP:10700"/>
        <dbReference type="ChEBI" id="CHEBI:15377"/>
        <dbReference type="ChEBI" id="CHEBI:15378"/>
        <dbReference type="ChEBI" id="CHEBI:17826"/>
        <dbReference type="ChEBI" id="CHEBI:29950"/>
        <dbReference type="ChEBI" id="CHEBI:50058"/>
        <dbReference type="ChEBI" id="CHEBI:57856"/>
        <dbReference type="ChEBI" id="CHEBI:57925"/>
        <dbReference type="ChEBI" id="CHEBI:59789"/>
        <dbReference type="ChEBI" id="CHEBI:183640"/>
        <dbReference type="EC" id="2.1.1.137"/>
    </reaction>
</comment>
<dbReference type="InterPro" id="IPR029063">
    <property type="entry name" value="SAM-dependent_MTases_sf"/>
</dbReference>
<comment type="similarity">
    <text evidence="3">Belongs to the methyltransferase superfamily. Arsenite methyltransferase family.</text>
</comment>
<evidence type="ECO:0000256" key="8">
    <source>
        <dbReference type="ARBA" id="ARBA00048428"/>
    </source>
</evidence>
<evidence type="ECO:0000256" key="2">
    <source>
        <dbReference type="ARBA" id="ARBA00022691"/>
    </source>
</evidence>
<dbReference type="NCBIfam" id="NF008823">
    <property type="entry name" value="PRK11873.1"/>
    <property type="match status" value="1"/>
</dbReference>
<dbReference type="eggNOG" id="COG2226">
    <property type="taxonomic scope" value="Bacteria"/>
</dbReference>
<dbReference type="EMBL" id="JRAA01000001">
    <property type="protein sequence ID" value="KHF26218.1"/>
    <property type="molecule type" value="Genomic_DNA"/>
</dbReference>
<evidence type="ECO:0000259" key="10">
    <source>
        <dbReference type="Pfam" id="PF13847"/>
    </source>
</evidence>
<keyword evidence="1" id="KW-0808">Transferase</keyword>
<dbReference type="Pfam" id="PF13847">
    <property type="entry name" value="Methyltransf_31"/>
    <property type="match status" value="1"/>
</dbReference>
<dbReference type="SUPFAM" id="SSF53335">
    <property type="entry name" value="S-adenosyl-L-methionine-dependent methyltransferases"/>
    <property type="match status" value="1"/>
</dbReference>
<comment type="catalytic activity">
    <reaction evidence="7">
        <text>arsenic triglutathione + 2 [thioredoxin]-dithiol + 2 S-adenosyl-L-methionine + H2O = dimethylarsinous acid + 2 [thioredoxin]-disulfide + 3 glutathione + 2 S-adenosyl-L-homocysteine + 2 H(+)</text>
        <dbReference type="Rhea" id="RHEA:69464"/>
        <dbReference type="Rhea" id="RHEA-COMP:10698"/>
        <dbReference type="Rhea" id="RHEA-COMP:10700"/>
        <dbReference type="ChEBI" id="CHEBI:15377"/>
        <dbReference type="ChEBI" id="CHEBI:15378"/>
        <dbReference type="ChEBI" id="CHEBI:23808"/>
        <dbReference type="ChEBI" id="CHEBI:29950"/>
        <dbReference type="ChEBI" id="CHEBI:50058"/>
        <dbReference type="ChEBI" id="CHEBI:57856"/>
        <dbReference type="ChEBI" id="CHEBI:57925"/>
        <dbReference type="ChEBI" id="CHEBI:59789"/>
        <dbReference type="ChEBI" id="CHEBI:183640"/>
        <dbReference type="EC" id="2.1.1.137"/>
    </reaction>
</comment>
<dbReference type="PANTHER" id="PTHR43675:SF8">
    <property type="entry name" value="ARSENITE METHYLTRANSFERASE"/>
    <property type="match status" value="1"/>
</dbReference>
<dbReference type="STRING" id="2340.JV46_15540"/>
<dbReference type="GO" id="GO:0032259">
    <property type="term" value="P:methylation"/>
    <property type="evidence" value="ECO:0007669"/>
    <property type="project" value="UniProtKB-KW"/>
</dbReference>
<keyword evidence="12" id="KW-1185">Reference proteome</keyword>
<gene>
    <name evidence="11" type="ORF">JV46_15540</name>
</gene>
<dbReference type="GO" id="GO:0030791">
    <property type="term" value="F:arsenite methyltransferase activity"/>
    <property type="evidence" value="ECO:0007669"/>
    <property type="project" value="UniProtKB-EC"/>
</dbReference>
<dbReference type="PANTHER" id="PTHR43675">
    <property type="entry name" value="ARSENITE METHYLTRANSFERASE"/>
    <property type="match status" value="1"/>
</dbReference>
<dbReference type="InterPro" id="IPR026669">
    <property type="entry name" value="Arsenite_MeTrfase-like"/>
</dbReference>
<evidence type="ECO:0000256" key="5">
    <source>
        <dbReference type="ARBA" id="ARBA00034545"/>
    </source>
</evidence>
<evidence type="ECO:0000256" key="9">
    <source>
        <dbReference type="SAM" id="MobiDB-lite"/>
    </source>
</evidence>
<accession>A0A0B0H7Q0</accession>
<feature type="domain" description="Methyltransferase" evidence="10">
    <location>
        <begin position="103"/>
        <end position="244"/>
    </location>
</feature>
<evidence type="ECO:0000256" key="7">
    <source>
        <dbReference type="ARBA" id="ARBA00047943"/>
    </source>
</evidence>
<evidence type="ECO:0000256" key="1">
    <source>
        <dbReference type="ARBA" id="ARBA00022679"/>
    </source>
</evidence>
<dbReference type="Proteomes" id="UP000030856">
    <property type="component" value="Unassembled WGS sequence"/>
</dbReference>
<reference evidence="11 12" key="1">
    <citation type="journal article" date="2014" name="BMC Genomics">
        <title>The genome of the intracellular bacterium of the coastal bivalve, Solemya velum: a blueprint for thriving in and out of symbiosis.</title>
        <authorList>
            <person name="Dmytrenko O."/>
            <person name="Russell S.L."/>
            <person name="Loo W.T."/>
            <person name="Fontanez K.M."/>
            <person name="Liao L."/>
            <person name="Roeselers G."/>
            <person name="Sharma R."/>
            <person name="Stewart F.J."/>
            <person name="Newton I.L."/>
            <person name="Woyke T."/>
            <person name="Wu D."/>
            <person name="Lang J.M."/>
            <person name="Eisen J.A."/>
            <person name="Cavanaugh C.M."/>
        </authorList>
    </citation>
    <scope>NUCLEOTIDE SEQUENCE [LARGE SCALE GENOMIC DNA]</scope>
    <source>
        <strain evidence="11 12">WH</strain>
    </source>
</reference>
<evidence type="ECO:0000256" key="6">
    <source>
        <dbReference type="ARBA" id="ARBA00047941"/>
    </source>
</evidence>
<comment type="caution">
    <text evidence="11">The sequence shown here is derived from an EMBL/GenBank/DDBJ whole genome shotgun (WGS) entry which is preliminary data.</text>
</comment>
<dbReference type="EC" id="2.1.1.137" evidence="4"/>
<evidence type="ECO:0000313" key="12">
    <source>
        <dbReference type="Proteomes" id="UP000030856"/>
    </source>
</evidence>
<organism evidence="11 12">
    <name type="scientific">Solemya velum gill symbiont</name>
    <dbReference type="NCBI Taxonomy" id="2340"/>
    <lineage>
        <taxon>Bacteria</taxon>
        <taxon>Pseudomonadati</taxon>
        <taxon>Pseudomonadota</taxon>
        <taxon>Gammaproteobacteria</taxon>
        <taxon>sulfur-oxidizing symbionts</taxon>
    </lineage>
</organism>
<dbReference type="CDD" id="cd02440">
    <property type="entry name" value="AdoMet_MTases"/>
    <property type="match status" value="1"/>
</dbReference>
<keyword evidence="11" id="KW-0489">Methyltransferase</keyword>
<evidence type="ECO:0000256" key="4">
    <source>
        <dbReference type="ARBA" id="ARBA00034521"/>
    </source>
</evidence>
<feature type="region of interest" description="Disordered" evidence="9">
    <location>
        <begin position="1"/>
        <end position="27"/>
    </location>
</feature>
<comment type="catalytic activity">
    <reaction evidence="8">
        <text>arsenic triglutathione + 3 [thioredoxin]-dithiol + 3 S-adenosyl-L-methionine = trimethylarsine + 3 [thioredoxin]-disulfide + 3 glutathione + 3 S-adenosyl-L-homocysteine + 3 H(+)</text>
        <dbReference type="Rhea" id="RHEA:69432"/>
        <dbReference type="Rhea" id="RHEA-COMP:10698"/>
        <dbReference type="Rhea" id="RHEA-COMP:10700"/>
        <dbReference type="ChEBI" id="CHEBI:15378"/>
        <dbReference type="ChEBI" id="CHEBI:27130"/>
        <dbReference type="ChEBI" id="CHEBI:29950"/>
        <dbReference type="ChEBI" id="CHEBI:50058"/>
        <dbReference type="ChEBI" id="CHEBI:57856"/>
        <dbReference type="ChEBI" id="CHEBI:57925"/>
        <dbReference type="ChEBI" id="CHEBI:59789"/>
        <dbReference type="ChEBI" id="CHEBI:183640"/>
        <dbReference type="EC" id="2.1.1.137"/>
    </reaction>
</comment>